<reference evidence="1 2" key="1">
    <citation type="journal article" date="2018" name="New Phytol.">
        <title>Phylogenomics of Endogonaceae and evolution of mycorrhizas within Mucoromycota.</title>
        <authorList>
            <person name="Chang Y."/>
            <person name="Desiro A."/>
            <person name="Na H."/>
            <person name="Sandor L."/>
            <person name="Lipzen A."/>
            <person name="Clum A."/>
            <person name="Barry K."/>
            <person name="Grigoriev I.V."/>
            <person name="Martin F.M."/>
            <person name="Stajich J.E."/>
            <person name="Smith M.E."/>
            <person name="Bonito G."/>
            <person name="Spatafora J.W."/>
        </authorList>
    </citation>
    <scope>NUCLEOTIDE SEQUENCE [LARGE SCALE GENOMIC DNA]</scope>
    <source>
        <strain evidence="1 2">GMNB39</strain>
    </source>
</reference>
<proteinExistence type="predicted"/>
<dbReference type="AlphaFoldDB" id="A0A433D8M4"/>
<organism evidence="1 2">
    <name type="scientific">Jimgerdemannia flammicorona</name>
    <dbReference type="NCBI Taxonomy" id="994334"/>
    <lineage>
        <taxon>Eukaryota</taxon>
        <taxon>Fungi</taxon>
        <taxon>Fungi incertae sedis</taxon>
        <taxon>Mucoromycota</taxon>
        <taxon>Mucoromycotina</taxon>
        <taxon>Endogonomycetes</taxon>
        <taxon>Endogonales</taxon>
        <taxon>Endogonaceae</taxon>
        <taxon>Jimgerdemannia</taxon>
    </lineage>
</organism>
<accession>A0A433D8M4</accession>
<dbReference type="EMBL" id="RBNI01004874">
    <property type="protein sequence ID" value="RUP47182.1"/>
    <property type="molecule type" value="Genomic_DNA"/>
</dbReference>
<sequence>MERAGGNGSGPNTVLRPFGRHGWDYGIHHVWPVECHNRQQNICPRYKHLSLAPNLHPLAP</sequence>
<evidence type="ECO:0000313" key="2">
    <source>
        <dbReference type="Proteomes" id="UP000268093"/>
    </source>
</evidence>
<dbReference type="Proteomes" id="UP000268093">
    <property type="component" value="Unassembled WGS sequence"/>
</dbReference>
<gene>
    <name evidence="1" type="ORF">BC936DRAFT_146041</name>
</gene>
<evidence type="ECO:0000313" key="1">
    <source>
        <dbReference type="EMBL" id="RUP47182.1"/>
    </source>
</evidence>
<comment type="caution">
    <text evidence="1">The sequence shown here is derived from an EMBL/GenBank/DDBJ whole genome shotgun (WGS) entry which is preliminary data.</text>
</comment>
<protein>
    <submittedName>
        <fullName evidence="1">Uncharacterized protein</fullName>
    </submittedName>
</protein>
<name>A0A433D8M4_9FUNG</name>
<keyword evidence="2" id="KW-1185">Reference proteome</keyword>